<keyword evidence="1" id="KW-0067">ATP-binding</keyword>
<name>G6Y6R2_9HYPH</name>
<evidence type="ECO:0000313" key="4">
    <source>
        <dbReference type="Proteomes" id="UP000002949"/>
    </source>
</evidence>
<dbReference type="AlphaFoldDB" id="G6Y6R2"/>
<dbReference type="InterPro" id="IPR011761">
    <property type="entry name" value="ATP-grasp"/>
</dbReference>
<protein>
    <submittedName>
        <fullName evidence="3">Putative carboxylase protein</fullName>
    </submittedName>
</protein>
<dbReference type="Gene3D" id="3.30.470.20">
    <property type="entry name" value="ATP-grasp fold, B domain"/>
    <property type="match status" value="1"/>
</dbReference>
<feature type="non-terminal residue" evidence="3">
    <location>
        <position position="51"/>
    </location>
</feature>
<reference evidence="3 4" key="1">
    <citation type="journal article" date="2012" name="J. Bacteriol.">
        <title>Draft Genome Sequence of Plant Growth-Promoting Rhizobium Mesorhizobium amorphae, Isolated from Zinc-Lead Mine Tailings.</title>
        <authorList>
            <person name="Hao X."/>
            <person name="Lin Y."/>
            <person name="Johnstone L."/>
            <person name="Baltrus D.A."/>
            <person name="Miller S.J."/>
            <person name="Wei G."/>
            <person name="Rensing C."/>
        </authorList>
    </citation>
    <scope>NUCLEOTIDE SEQUENCE [LARGE SCALE GENOMIC DNA]</scope>
    <source>
        <strain evidence="3 4">CCNWGS0123</strain>
    </source>
</reference>
<accession>G6Y6R2</accession>
<keyword evidence="4" id="KW-1185">Reference proteome</keyword>
<feature type="domain" description="ATP-grasp" evidence="2">
    <location>
        <begin position="1"/>
        <end position="34"/>
    </location>
</feature>
<dbReference type="GO" id="GO:0005524">
    <property type="term" value="F:ATP binding"/>
    <property type="evidence" value="ECO:0007669"/>
    <property type="project" value="UniProtKB-UniRule"/>
</dbReference>
<evidence type="ECO:0000313" key="3">
    <source>
        <dbReference type="EMBL" id="EHH12571.1"/>
    </source>
</evidence>
<proteinExistence type="predicted"/>
<gene>
    <name evidence="3" type="ORF">MEA186_08138</name>
</gene>
<evidence type="ECO:0000256" key="1">
    <source>
        <dbReference type="PROSITE-ProRule" id="PRU00409"/>
    </source>
</evidence>
<dbReference type="EMBL" id="AGSN01000074">
    <property type="protein sequence ID" value="EHH12571.1"/>
    <property type="molecule type" value="Genomic_DNA"/>
</dbReference>
<dbReference type="eggNOG" id="COG1181">
    <property type="taxonomic scope" value="Bacteria"/>
</dbReference>
<evidence type="ECO:0000259" key="2">
    <source>
        <dbReference type="PROSITE" id="PS50975"/>
    </source>
</evidence>
<dbReference type="Proteomes" id="UP000002949">
    <property type="component" value="Unassembled WGS sequence"/>
</dbReference>
<keyword evidence="1" id="KW-0547">Nucleotide-binding</keyword>
<dbReference type="GO" id="GO:0046872">
    <property type="term" value="F:metal ion binding"/>
    <property type="evidence" value="ECO:0007669"/>
    <property type="project" value="InterPro"/>
</dbReference>
<dbReference type="PROSITE" id="PS50975">
    <property type="entry name" value="ATP_GRASP"/>
    <property type="match status" value="1"/>
</dbReference>
<sequence length="51" mass="5790">MIEVNPRLASAPHSQLVQLAYGIDLITEHIKLVIGGEWYLHKRRSHTAAVR</sequence>
<organism evidence="3 4">
    <name type="scientific">Mesorhizobium amorphae CCNWGS0123</name>
    <dbReference type="NCBI Taxonomy" id="1082933"/>
    <lineage>
        <taxon>Bacteria</taxon>
        <taxon>Pseudomonadati</taxon>
        <taxon>Pseudomonadota</taxon>
        <taxon>Alphaproteobacteria</taxon>
        <taxon>Hyphomicrobiales</taxon>
        <taxon>Phyllobacteriaceae</taxon>
        <taxon>Mesorhizobium</taxon>
    </lineage>
</organism>